<gene>
    <name evidence="1" type="ORF">HNQ61_002275</name>
</gene>
<evidence type="ECO:0000313" key="2">
    <source>
        <dbReference type="Proteomes" id="UP000582837"/>
    </source>
</evidence>
<dbReference type="SUPFAM" id="SSF48452">
    <property type="entry name" value="TPR-like"/>
    <property type="match status" value="1"/>
</dbReference>
<dbReference type="Gene3D" id="1.25.40.10">
    <property type="entry name" value="Tetratricopeptide repeat domain"/>
    <property type="match status" value="1"/>
</dbReference>
<name>A0A841GY26_9BACT</name>
<dbReference type="Proteomes" id="UP000582837">
    <property type="component" value="Unassembled WGS sequence"/>
</dbReference>
<accession>A0A841GY26</accession>
<dbReference type="InterPro" id="IPR011990">
    <property type="entry name" value="TPR-like_helical_dom_sf"/>
</dbReference>
<proteinExistence type="predicted"/>
<dbReference type="EMBL" id="JACHIA010000005">
    <property type="protein sequence ID" value="MBB6070654.1"/>
    <property type="molecule type" value="Genomic_DNA"/>
</dbReference>
<keyword evidence="2" id="KW-1185">Reference proteome</keyword>
<evidence type="ECO:0000313" key="1">
    <source>
        <dbReference type="EMBL" id="MBB6070654.1"/>
    </source>
</evidence>
<organism evidence="1 2">
    <name type="scientific">Longimicrobium terrae</name>
    <dbReference type="NCBI Taxonomy" id="1639882"/>
    <lineage>
        <taxon>Bacteria</taxon>
        <taxon>Pseudomonadati</taxon>
        <taxon>Gemmatimonadota</taxon>
        <taxon>Longimicrobiia</taxon>
        <taxon>Longimicrobiales</taxon>
        <taxon>Longimicrobiaceae</taxon>
        <taxon>Longimicrobium</taxon>
    </lineage>
</organism>
<protein>
    <submittedName>
        <fullName evidence="1">Tetratricopeptide (TPR) repeat protein</fullName>
    </submittedName>
</protein>
<sequence length="285" mass="29979">MDRMHESPSPLLAIPGLPLPPLYPGGFFPPFGIAAAGGSAELADADAARRAMDWEQARTSASRAEAVAREADDVPATAAARIEHACTDLLAGELERAASYAREVLAESAGLPRLAKFAAALVDAIASGLAGRADEALAKLTDAERHAQAAGDVGLVLIRVNRAAVRASTGVFDEAERDASSAQRAGRRAKDDEAAAIGALSLAIAHLARGRRAAARSRLGDALRTFERTGDVLRQIQCHHLLGEVAWDGEDAIRAGGHYRDGLSLARPANALPIVELLTLRFEHR</sequence>
<comment type="caution">
    <text evidence="1">The sequence shown here is derived from an EMBL/GenBank/DDBJ whole genome shotgun (WGS) entry which is preliminary data.</text>
</comment>
<reference evidence="1 2" key="1">
    <citation type="submission" date="2020-08" db="EMBL/GenBank/DDBJ databases">
        <title>Genomic Encyclopedia of Type Strains, Phase IV (KMG-IV): sequencing the most valuable type-strain genomes for metagenomic binning, comparative biology and taxonomic classification.</title>
        <authorList>
            <person name="Goeker M."/>
        </authorList>
    </citation>
    <scope>NUCLEOTIDE SEQUENCE [LARGE SCALE GENOMIC DNA]</scope>
    <source>
        <strain evidence="1 2">DSM 29007</strain>
    </source>
</reference>
<dbReference type="RefSeq" id="WP_170034499.1">
    <property type="nucleotide sequence ID" value="NZ_JABDTL010000001.1"/>
</dbReference>
<dbReference type="AlphaFoldDB" id="A0A841GY26"/>